<gene>
    <name evidence="1" type="ORF">BaRGS_00028693</name>
</gene>
<sequence>MPGKTAPRTSLYIISEHNHGMSFFFCVRKHRNTSLGHPQLRNSHGQTVFRTYPDMTPFANQFPDMTSSARDPFKFERAATSQSVYADISRIFWCLKHRPRWMRIRK</sequence>
<keyword evidence="2" id="KW-1185">Reference proteome</keyword>
<organism evidence="1 2">
    <name type="scientific">Batillaria attramentaria</name>
    <dbReference type="NCBI Taxonomy" id="370345"/>
    <lineage>
        <taxon>Eukaryota</taxon>
        <taxon>Metazoa</taxon>
        <taxon>Spiralia</taxon>
        <taxon>Lophotrochozoa</taxon>
        <taxon>Mollusca</taxon>
        <taxon>Gastropoda</taxon>
        <taxon>Caenogastropoda</taxon>
        <taxon>Sorbeoconcha</taxon>
        <taxon>Cerithioidea</taxon>
        <taxon>Batillariidae</taxon>
        <taxon>Batillaria</taxon>
    </lineage>
</organism>
<protein>
    <submittedName>
        <fullName evidence="1">Uncharacterized protein</fullName>
    </submittedName>
</protein>
<dbReference type="EMBL" id="JACVVK020000289">
    <property type="protein sequence ID" value="KAK7480056.1"/>
    <property type="molecule type" value="Genomic_DNA"/>
</dbReference>
<comment type="caution">
    <text evidence="1">The sequence shown here is derived from an EMBL/GenBank/DDBJ whole genome shotgun (WGS) entry which is preliminary data.</text>
</comment>
<accession>A0ABD0JZ32</accession>
<reference evidence="1 2" key="1">
    <citation type="journal article" date="2023" name="Sci. Data">
        <title>Genome assembly of the Korean intertidal mud-creeper Batillaria attramentaria.</title>
        <authorList>
            <person name="Patra A.K."/>
            <person name="Ho P.T."/>
            <person name="Jun S."/>
            <person name="Lee S.J."/>
            <person name="Kim Y."/>
            <person name="Won Y.J."/>
        </authorList>
    </citation>
    <scope>NUCLEOTIDE SEQUENCE [LARGE SCALE GENOMIC DNA]</scope>
    <source>
        <strain evidence="1">Wonlab-2016</strain>
    </source>
</reference>
<evidence type="ECO:0000313" key="1">
    <source>
        <dbReference type="EMBL" id="KAK7480056.1"/>
    </source>
</evidence>
<proteinExistence type="predicted"/>
<name>A0ABD0JZ32_9CAEN</name>
<evidence type="ECO:0000313" key="2">
    <source>
        <dbReference type="Proteomes" id="UP001519460"/>
    </source>
</evidence>
<dbReference type="Proteomes" id="UP001519460">
    <property type="component" value="Unassembled WGS sequence"/>
</dbReference>
<dbReference type="AlphaFoldDB" id="A0ABD0JZ32"/>